<organism evidence="2 3">
    <name type="scientific">Striga asiatica</name>
    <name type="common">Asiatic witchweed</name>
    <name type="synonym">Buchnera asiatica</name>
    <dbReference type="NCBI Taxonomy" id="4170"/>
    <lineage>
        <taxon>Eukaryota</taxon>
        <taxon>Viridiplantae</taxon>
        <taxon>Streptophyta</taxon>
        <taxon>Embryophyta</taxon>
        <taxon>Tracheophyta</taxon>
        <taxon>Spermatophyta</taxon>
        <taxon>Magnoliopsida</taxon>
        <taxon>eudicotyledons</taxon>
        <taxon>Gunneridae</taxon>
        <taxon>Pentapetalae</taxon>
        <taxon>asterids</taxon>
        <taxon>lamiids</taxon>
        <taxon>Lamiales</taxon>
        <taxon>Orobanchaceae</taxon>
        <taxon>Buchnereae</taxon>
        <taxon>Striga</taxon>
    </lineage>
</organism>
<dbReference type="Proteomes" id="UP000325081">
    <property type="component" value="Unassembled WGS sequence"/>
</dbReference>
<keyword evidence="3" id="KW-1185">Reference proteome</keyword>
<feature type="compositionally biased region" description="Acidic residues" evidence="1">
    <location>
        <begin position="137"/>
        <end position="146"/>
    </location>
</feature>
<reference evidence="3" key="1">
    <citation type="journal article" date="2019" name="Curr. Biol.">
        <title>Genome Sequence of Striga asiatica Provides Insight into the Evolution of Plant Parasitism.</title>
        <authorList>
            <person name="Yoshida S."/>
            <person name="Kim S."/>
            <person name="Wafula E.K."/>
            <person name="Tanskanen J."/>
            <person name="Kim Y.M."/>
            <person name="Honaas L."/>
            <person name="Yang Z."/>
            <person name="Spallek T."/>
            <person name="Conn C.E."/>
            <person name="Ichihashi Y."/>
            <person name="Cheong K."/>
            <person name="Cui S."/>
            <person name="Der J.P."/>
            <person name="Gundlach H."/>
            <person name="Jiao Y."/>
            <person name="Hori C."/>
            <person name="Ishida J.K."/>
            <person name="Kasahara H."/>
            <person name="Kiba T."/>
            <person name="Kim M.S."/>
            <person name="Koo N."/>
            <person name="Laohavisit A."/>
            <person name="Lee Y.H."/>
            <person name="Lumba S."/>
            <person name="McCourt P."/>
            <person name="Mortimer J.C."/>
            <person name="Mutuku J.M."/>
            <person name="Nomura T."/>
            <person name="Sasaki-Sekimoto Y."/>
            <person name="Seto Y."/>
            <person name="Wang Y."/>
            <person name="Wakatake T."/>
            <person name="Sakakibara H."/>
            <person name="Demura T."/>
            <person name="Yamaguchi S."/>
            <person name="Yoneyama K."/>
            <person name="Manabe R.I."/>
            <person name="Nelson D.C."/>
            <person name="Schulman A.H."/>
            <person name="Timko M.P."/>
            <person name="dePamphilis C.W."/>
            <person name="Choi D."/>
            <person name="Shirasu K."/>
        </authorList>
    </citation>
    <scope>NUCLEOTIDE SEQUENCE [LARGE SCALE GENOMIC DNA]</scope>
    <source>
        <strain evidence="3">cv. UVA1</strain>
    </source>
</reference>
<keyword evidence="2" id="KW-0648">Protein biosynthesis</keyword>
<feature type="region of interest" description="Disordered" evidence="1">
    <location>
        <begin position="121"/>
        <end position="155"/>
    </location>
</feature>
<accession>A0A5A7PPC9</accession>
<evidence type="ECO:0000256" key="1">
    <source>
        <dbReference type="SAM" id="MobiDB-lite"/>
    </source>
</evidence>
<keyword evidence="2" id="KW-0396">Initiation factor</keyword>
<proteinExistence type="predicted"/>
<protein>
    <submittedName>
        <fullName evidence="2">Translation initiation factor IF-2</fullName>
    </submittedName>
</protein>
<feature type="region of interest" description="Disordered" evidence="1">
    <location>
        <begin position="29"/>
        <end position="100"/>
    </location>
</feature>
<name>A0A5A7PPC9_STRAF</name>
<evidence type="ECO:0000313" key="3">
    <source>
        <dbReference type="Proteomes" id="UP000325081"/>
    </source>
</evidence>
<dbReference type="GO" id="GO:0003743">
    <property type="term" value="F:translation initiation factor activity"/>
    <property type="evidence" value="ECO:0007669"/>
    <property type="project" value="UniProtKB-KW"/>
</dbReference>
<comment type="caution">
    <text evidence="2">The sequence shown here is derived from an EMBL/GenBank/DDBJ whole genome shotgun (WGS) entry which is preliminary data.</text>
</comment>
<dbReference type="EMBL" id="BKCP01004960">
    <property type="protein sequence ID" value="GER34785.1"/>
    <property type="molecule type" value="Genomic_DNA"/>
</dbReference>
<evidence type="ECO:0000313" key="2">
    <source>
        <dbReference type="EMBL" id="GER34785.1"/>
    </source>
</evidence>
<dbReference type="AlphaFoldDB" id="A0A5A7PPC9"/>
<gene>
    <name evidence="2" type="ORF">STAS_11036</name>
</gene>
<sequence>MEAQNRSIASTNLHRTFNLRLHVVREEMQETHPTRHLQSGLQLNALPGRPEPAQPIRGHALGSARTRRHRQRPDGKRGGDVNRPVGGDTSGEYEEDPHLGAAVEEVEGAAVVGEGDAVGAADGDVLGEVEGGGGEGWDLDGVDGDPQDLGLKTVK</sequence>